<sequence length="1626" mass="179937">MGDKLAVIQGQKTVDELKLIETAGKNVVKMFKDLVTQTNLVNRSLNTGKLREFNAALQDLNRTTQQHTTLERQLSSAFERTSRLEREQARLATEHARTRAELARAIVEESRARQQTRREAEAEAKANKNQQRQLDANTGAYKRLSQEANRVKQMTKNLEAEILLLTRDFKTGAISQEKYNQELAKLQGQFQGASKRAKELDAELKRIDANVGDRQRNVGNYRDAAVNSIKGLDGQIKSMVSMYLGFQAVITGGSKLIHNNYELSDSLADLQIRLNGNKEATDGLFDSLRKMDTRTGLGELVNTASIVAKKGVAVDEIEGITKALDDYFIVAGKEAGNREEGTASIIKLISIFNEDKHITAERVTEIGTALVKLQNSGVATGSKMIDVAERIGAVRGITGITLPQVLGFAAAIEQLGQKSEVAGTAGMQILTKILSDMPKYAKLAGISVEELRKIYNENPFEAVVKVSEGVLKTGDLEKISQDLEEVGVRGARVKGVLGDIAGNADFVRKRIKDANLAINEQGYLADTAGKKQETFAATLDKVKKEFELIGSNDGFRNFLDSTSKVVLGFIKIITAIPFGIVITGLTLFTAAWAYYKGMVIQATIANQWNNSQSLLGTIRNKAARLGLLGEAEAMRANTIQTEANTVVRSLNVASLEAQIAAERAAILSLQNKISWDEAENIVIRQQIVAKEALVVALEAEVAATNQATAATARLNVATKMSPLGIVLGVLAVVVPLMLIFSENTEKAAKKVRTLAENQKDLNSAMDKGVKNAAEEVAHLDELYKKYTNVNTPMKEKKEILKEWQDYYPSYFGSLRTEKDLNDKLSSSYKELRDSIVSAARADAIRDKLKGRTSERLSRDEQLNRDTQKETELNKKLRASSKTQNTVRRREDGGDGKSFVVEIQSTDLLLASDKRVKNLAIAKQNNDKADADEDKILLDMLVNEDKRTAKLRKDRAGRLGKFAKPEEEKKPKKEKEYSGAKLNGNQKDAVNDAQGARDNEIANLKKRKLDLELNQEEYWNEYEKVMSAYSEKVSALLNGNNAKERQIEGAARKRAVEALEQATKELYDIRSKRMEENFKKTSNALERQTKQIEEDQSLSDVQRLNKQISIDTDLISETENFYKTQIALAVKAGQDVLELERKRDDEIGKIQDERNKRTLSLSDAYSQMFQIQSNTVKFTTEVSVEEQKRLIMATKNLSIAEKTYQLSQLEKDALINANDLEIQRLKIEQGRIIAMKLIRALKGGSPAETAEETAKIAELQAQIDALLTGIEQTKGEKRDLEKNRWKEVADEGIEGLRSMGFNNLADTIGKNFDDLFEKISKGALTAKDAALVAAAAIADGLSSMIDTQKAHTIASLDEQLKYSQEAAEQETEFITGRLEQLNALEELTAEQMTERSRLEDEAMVVKEQQQQREKLIETQKAKAEQKAASQQALINGALGATQALASMPPPASFVMAGLALAFGIAQSVAIMSKDPTPKYWKGRKGGKAEFAWTQERGAEVITDKNDNIKSLGSGNGAKMTWLDAGDKVYTAVESKDILKTMGPNSKIGNRLIKKSIQQSLLAPVVNVSVSQPSKNDNKLESAVRKAFKDFGPTSIRKEKGLIIKEKPGYISKVVGTYDLKTQEETWI</sequence>
<dbReference type="Proteomes" id="UP000184108">
    <property type="component" value="Unassembled WGS sequence"/>
</dbReference>
<feature type="region of interest" description="Disordered" evidence="2">
    <location>
        <begin position="109"/>
        <end position="139"/>
    </location>
</feature>
<feature type="coiled-coil region" evidence="1">
    <location>
        <begin position="1380"/>
        <end position="1425"/>
    </location>
</feature>
<dbReference type="PANTHER" id="PTHR47236:SF4">
    <property type="entry name" value="GENE 9195-RELATED"/>
    <property type="match status" value="1"/>
</dbReference>
<keyword evidence="3" id="KW-0472">Membrane</keyword>
<evidence type="ECO:0000259" key="4">
    <source>
        <dbReference type="Pfam" id="PF10145"/>
    </source>
</evidence>
<feature type="domain" description="Phage tail tape measure protein" evidence="4">
    <location>
        <begin position="291"/>
        <end position="452"/>
    </location>
</feature>
<evidence type="ECO:0000256" key="1">
    <source>
        <dbReference type="SAM" id="Coils"/>
    </source>
</evidence>
<feature type="transmembrane region" description="Helical" evidence="3">
    <location>
        <begin position="723"/>
        <end position="740"/>
    </location>
</feature>
<proteinExistence type="predicted"/>
<feature type="coiled-coil region" evidence="1">
    <location>
        <begin position="1255"/>
        <end position="1282"/>
    </location>
</feature>
<keyword evidence="3" id="KW-0812">Transmembrane</keyword>
<feature type="compositionally biased region" description="Basic and acidic residues" evidence="2">
    <location>
        <begin position="962"/>
        <end position="977"/>
    </location>
</feature>
<feature type="compositionally biased region" description="Basic and acidic residues" evidence="2">
    <location>
        <begin position="850"/>
        <end position="874"/>
    </location>
</feature>
<evidence type="ECO:0000256" key="2">
    <source>
        <dbReference type="SAM" id="MobiDB-lite"/>
    </source>
</evidence>
<dbReference type="RefSeq" id="WP_073172554.1">
    <property type="nucleotide sequence ID" value="NZ_FQVE01000002.1"/>
</dbReference>
<reference evidence="6" key="1">
    <citation type="submission" date="2016-11" db="EMBL/GenBank/DDBJ databases">
        <authorList>
            <person name="Varghese N."/>
            <person name="Submissions S."/>
        </authorList>
    </citation>
    <scope>NUCLEOTIDE SEQUENCE [LARGE SCALE GENOMIC DNA]</scope>
    <source>
        <strain evidence="6">YR203</strain>
    </source>
</reference>
<feature type="region of interest" description="Disordered" evidence="2">
    <location>
        <begin position="958"/>
        <end position="995"/>
    </location>
</feature>
<gene>
    <name evidence="5" type="ORF">SAMN02787073_1633</name>
</gene>
<accession>A0A1M4ZLW1</accession>
<dbReference type="PANTHER" id="PTHR47236">
    <property type="entry name" value="GENE, 32742-RELATED-RELATED"/>
    <property type="match status" value="1"/>
</dbReference>
<dbReference type="EMBL" id="FQVE01000002">
    <property type="protein sequence ID" value="SHF18792.1"/>
    <property type="molecule type" value="Genomic_DNA"/>
</dbReference>
<name>A0A1M4ZLW1_9FLAO</name>
<keyword evidence="3" id="KW-1133">Transmembrane helix</keyword>
<dbReference type="Pfam" id="PF10145">
    <property type="entry name" value="PhageMin_Tail"/>
    <property type="match status" value="1"/>
</dbReference>
<organism evidence="5 6">
    <name type="scientific">Chryseobacterium vrystaatense</name>
    <dbReference type="NCBI Taxonomy" id="307480"/>
    <lineage>
        <taxon>Bacteria</taxon>
        <taxon>Pseudomonadati</taxon>
        <taxon>Bacteroidota</taxon>
        <taxon>Flavobacteriia</taxon>
        <taxon>Flavobacteriales</taxon>
        <taxon>Weeksellaceae</taxon>
        <taxon>Chryseobacterium group</taxon>
        <taxon>Chryseobacterium</taxon>
    </lineage>
</organism>
<feature type="compositionally biased region" description="Basic and acidic residues" evidence="2">
    <location>
        <begin position="109"/>
        <end position="126"/>
    </location>
</feature>
<feature type="transmembrane region" description="Helical" evidence="3">
    <location>
        <begin position="565"/>
        <end position="595"/>
    </location>
</feature>
<evidence type="ECO:0000256" key="3">
    <source>
        <dbReference type="SAM" id="Phobius"/>
    </source>
</evidence>
<evidence type="ECO:0000313" key="5">
    <source>
        <dbReference type="EMBL" id="SHF18792.1"/>
    </source>
</evidence>
<keyword evidence="1" id="KW-0175">Coiled coil</keyword>
<dbReference type="InterPro" id="IPR010090">
    <property type="entry name" value="Phage_tape_meas"/>
</dbReference>
<evidence type="ECO:0000313" key="6">
    <source>
        <dbReference type="Proteomes" id="UP000184108"/>
    </source>
</evidence>
<feature type="region of interest" description="Disordered" evidence="2">
    <location>
        <begin position="850"/>
        <end position="893"/>
    </location>
</feature>
<protein>
    <submittedName>
        <fullName evidence="5">Phage-related minor tail protein</fullName>
    </submittedName>
</protein>